<proteinExistence type="predicted"/>
<dbReference type="EMBL" id="JASCZI010151047">
    <property type="protein sequence ID" value="MED6167791.1"/>
    <property type="molecule type" value="Genomic_DNA"/>
</dbReference>
<evidence type="ECO:0000313" key="2">
    <source>
        <dbReference type="Proteomes" id="UP001341840"/>
    </source>
</evidence>
<name>A0ABU6V2F8_9FABA</name>
<dbReference type="Proteomes" id="UP001341840">
    <property type="component" value="Unassembled WGS sequence"/>
</dbReference>
<organism evidence="1 2">
    <name type="scientific">Stylosanthes scabra</name>
    <dbReference type="NCBI Taxonomy" id="79078"/>
    <lineage>
        <taxon>Eukaryota</taxon>
        <taxon>Viridiplantae</taxon>
        <taxon>Streptophyta</taxon>
        <taxon>Embryophyta</taxon>
        <taxon>Tracheophyta</taxon>
        <taxon>Spermatophyta</taxon>
        <taxon>Magnoliopsida</taxon>
        <taxon>eudicotyledons</taxon>
        <taxon>Gunneridae</taxon>
        <taxon>Pentapetalae</taxon>
        <taxon>rosids</taxon>
        <taxon>fabids</taxon>
        <taxon>Fabales</taxon>
        <taxon>Fabaceae</taxon>
        <taxon>Papilionoideae</taxon>
        <taxon>50 kb inversion clade</taxon>
        <taxon>dalbergioids sensu lato</taxon>
        <taxon>Dalbergieae</taxon>
        <taxon>Pterocarpus clade</taxon>
        <taxon>Stylosanthes</taxon>
    </lineage>
</organism>
<keyword evidence="2" id="KW-1185">Reference proteome</keyword>
<protein>
    <submittedName>
        <fullName evidence="1">Uncharacterized protein</fullName>
    </submittedName>
</protein>
<accession>A0ABU6V2F8</accession>
<comment type="caution">
    <text evidence="1">The sequence shown here is derived from an EMBL/GenBank/DDBJ whole genome shotgun (WGS) entry which is preliminary data.</text>
</comment>
<evidence type="ECO:0000313" key="1">
    <source>
        <dbReference type="EMBL" id="MED6167791.1"/>
    </source>
</evidence>
<sequence length="113" mass="12948">MMNEWRDCDEACNVVGGNWKGIPDSFRGWRRSVEGGGPPNREKTEELKHWSNCLWQTSDCATSRLGGVEGSIEERRELSRKKKKMTLFLPGGLGPGRYWVGWFTNRTQDKKKG</sequence>
<gene>
    <name evidence="1" type="ORF">PIB30_006071</name>
</gene>
<reference evidence="1 2" key="1">
    <citation type="journal article" date="2023" name="Plants (Basel)">
        <title>Bridging the Gap: Combining Genomics and Transcriptomics Approaches to Understand Stylosanthes scabra, an Orphan Legume from the Brazilian Caatinga.</title>
        <authorList>
            <person name="Ferreira-Neto J.R.C."/>
            <person name="da Silva M.D."/>
            <person name="Binneck E."/>
            <person name="de Melo N.F."/>
            <person name="da Silva R.H."/>
            <person name="de Melo A.L.T.M."/>
            <person name="Pandolfi V."/>
            <person name="Bustamante F.O."/>
            <person name="Brasileiro-Vidal A.C."/>
            <person name="Benko-Iseppon A.M."/>
        </authorList>
    </citation>
    <scope>NUCLEOTIDE SEQUENCE [LARGE SCALE GENOMIC DNA]</scope>
    <source>
        <tissue evidence="1">Leaves</tissue>
    </source>
</reference>